<dbReference type="OrthoDB" id="1496262at2"/>
<dbReference type="RefSeq" id="WP_116854424.1">
    <property type="nucleotide sequence ID" value="NZ_QTJV01000006.1"/>
</dbReference>
<sequence>MKKRIADNLKVAPLLLLVILLTGQMDFLPWWGFIVPVILIGILSALLNLQIAAFTIGFLSGFIVWAGASYYFEYAFGGTMFHKLGALMSVSGIVVILLSGLVCGLLSGLGLYAGRLLFSQNRFRSSAAWED</sequence>
<evidence type="ECO:0000256" key="1">
    <source>
        <dbReference type="SAM" id="Phobius"/>
    </source>
</evidence>
<keyword evidence="1" id="KW-0472">Membrane</keyword>
<feature type="transmembrane region" description="Helical" evidence="1">
    <location>
        <begin position="92"/>
        <end position="114"/>
    </location>
</feature>
<protein>
    <submittedName>
        <fullName evidence="2">Uncharacterized protein</fullName>
    </submittedName>
</protein>
<keyword evidence="1" id="KW-0812">Transmembrane</keyword>
<dbReference type="Proteomes" id="UP000261174">
    <property type="component" value="Unassembled WGS sequence"/>
</dbReference>
<organism evidence="2 3">
    <name type="scientific">Chitinophaga silvisoli</name>
    <dbReference type="NCBI Taxonomy" id="2291814"/>
    <lineage>
        <taxon>Bacteria</taxon>
        <taxon>Pseudomonadati</taxon>
        <taxon>Bacteroidota</taxon>
        <taxon>Chitinophagia</taxon>
        <taxon>Chitinophagales</taxon>
        <taxon>Chitinophagaceae</taxon>
        <taxon>Chitinophaga</taxon>
    </lineage>
</organism>
<evidence type="ECO:0000313" key="2">
    <source>
        <dbReference type="EMBL" id="RFM33501.1"/>
    </source>
</evidence>
<evidence type="ECO:0000313" key="3">
    <source>
        <dbReference type="Proteomes" id="UP000261174"/>
    </source>
</evidence>
<name>A0A3E1NZY1_9BACT</name>
<accession>A0A3E1NZY1</accession>
<feature type="transmembrane region" description="Helical" evidence="1">
    <location>
        <begin position="30"/>
        <end position="47"/>
    </location>
</feature>
<keyword evidence="3" id="KW-1185">Reference proteome</keyword>
<feature type="transmembrane region" description="Helical" evidence="1">
    <location>
        <begin position="54"/>
        <end position="72"/>
    </location>
</feature>
<comment type="caution">
    <text evidence="2">The sequence shown here is derived from an EMBL/GenBank/DDBJ whole genome shotgun (WGS) entry which is preliminary data.</text>
</comment>
<gene>
    <name evidence="2" type="ORF">DXN04_16195</name>
</gene>
<dbReference type="EMBL" id="QTJV01000006">
    <property type="protein sequence ID" value="RFM33501.1"/>
    <property type="molecule type" value="Genomic_DNA"/>
</dbReference>
<keyword evidence="1" id="KW-1133">Transmembrane helix</keyword>
<proteinExistence type="predicted"/>
<reference evidence="2 3" key="1">
    <citation type="submission" date="2018-08" db="EMBL/GenBank/DDBJ databases">
        <title>Chitinophaga sp. K20C18050901, a novel bacterium isolated from forest soil.</title>
        <authorList>
            <person name="Wang C."/>
        </authorList>
    </citation>
    <scope>NUCLEOTIDE SEQUENCE [LARGE SCALE GENOMIC DNA]</scope>
    <source>
        <strain evidence="2 3">K20C18050901</strain>
    </source>
</reference>
<dbReference type="AlphaFoldDB" id="A0A3E1NZY1"/>